<feature type="region of interest" description="Disordered" evidence="4">
    <location>
        <begin position="87"/>
        <end position="142"/>
    </location>
</feature>
<evidence type="ECO:0000256" key="3">
    <source>
        <dbReference type="PROSITE-ProRule" id="PRU00649"/>
    </source>
</evidence>
<dbReference type="Gene3D" id="1.20.930.10">
    <property type="entry name" value="Conserved domain common to transcription factors TFIIS, elongin A, CRSP70"/>
    <property type="match status" value="1"/>
</dbReference>
<dbReference type="CDD" id="cd00183">
    <property type="entry name" value="TFIIS_I"/>
    <property type="match status" value="1"/>
</dbReference>
<dbReference type="EMBL" id="CAUYUJ010020919">
    <property type="protein sequence ID" value="CAK0901382.1"/>
    <property type="molecule type" value="Genomic_DNA"/>
</dbReference>
<dbReference type="SUPFAM" id="SSF47676">
    <property type="entry name" value="Conserved domain common to transcription factors TFIIS, elongin A, CRSP70"/>
    <property type="match status" value="1"/>
</dbReference>
<evidence type="ECO:0000259" key="5">
    <source>
        <dbReference type="PROSITE" id="PS51319"/>
    </source>
</evidence>
<evidence type="ECO:0000313" key="7">
    <source>
        <dbReference type="Proteomes" id="UP001189429"/>
    </source>
</evidence>
<evidence type="ECO:0000256" key="2">
    <source>
        <dbReference type="ARBA" id="ARBA00023242"/>
    </source>
</evidence>
<dbReference type="SMART" id="SM00509">
    <property type="entry name" value="TFS2N"/>
    <property type="match status" value="1"/>
</dbReference>
<dbReference type="PANTHER" id="PTHR46554">
    <property type="entry name" value="MEDIATOR OF RNA POLYMERASE II TRANSCRIPTION SUBUNIT 26A-RELATED"/>
    <property type="match status" value="1"/>
</dbReference>
<accession>A0ABN9XNT7</accession>
<keyword evidence="7" id="KW-1185">Reference proteome</keyword>
<sequence>MDEIMFMIGPQRSTGSRGGSPRRSPREDADALCEVLEALSAVPATVELLKETHLGVLTQPLKDHANKQVRSVAKRLRRGWKDIVSEAKERSAEGPAEDVEAEHGGAAALKREAWHAMRPPPPGAGGDRRKTNVASIAARISQ</sequence>
<evidence type="ECO:0000256" key="4">
    <source>
        <dbReference type="SAM" id="MobiDB-lite"/>
    </source>
</evidence>
<dbReference type="InterPro" id="IPR003617">
    <property type="entry name" value="TFIIS/CRSP70_N_sub"/>
</dbReference>
<dbReference type="Pfam" id="PF08711">
    <property type="entry name" value="Med26"/>
    <property type="match status" value="1"/>
</dbReference>
<name>A0ABN9XNT7_9DINO</name>
<keyword evidence="2 3" id="KW-0539">Nucleus</keyword>
<reference evidence="6" key="1">
    <citation type="submission" date="2023-10" db="EMBL/GenBank/DDBJ databases">
        <authorList>
            <person name="Chen Y."/>
            <person name="Shah S."/>
            <person name="Dougan E. K."/>
            <person name="Thang M."/>
            <person name="Chan C."/>
        </authorList>
    </citation>
    <scope>NUCLEOTIDE SEQUENCE [LARGE SCALE GENOMIC DNA]</scope>
</reference>
<comment type="caution">
    <text evidence="6">The sequence shown here is derived from an EMBL/GenBank/DDBJ whole genome shotgun (WGS) entry which is preliminary data.</text>
</comment>
<dbReference type="PROSITE" id="PS51319">
    <property type="entry name" value="TFIIS_N"/>
    <property type="match status" value="1"/>
</dbReference>
<dbReference type="Proteomes" id="UP001189429">
    <property type="component" value="Unassembled WGS sequence"/>
</dbReference>
<dbReference type="PANTHER" id="PTHR46554:SF2">
    <property type="entry name" value="TFIIS N-TERMINAL DOMAIN-CONTAINING PROTEIN"/>
    <property type="match status" value="1"/>
</dbReference>
<organism evidence="6 7">
    <name type="scientific">Prorocentrum cordatum</name>
    <dbReference type="NCBI Taxonomy" id="2364126"/>
    <lineage>
        <taxon>Eukaryota</taxon>
        <taxon>Sar</taxon>
        <taxon>Alveolata</taxon>
        <taxon>Dinophyceae</taxon>
        <taxon>Prorocentrales</taxon>
        <taxon>Prorocentraceae</taxon>
        <taxon>Prorocentrum</taxon>
    </lineage>
</organism>
<protein>
    <recommendedName>
        <fullName evidence="5">TFIIS N-terminal domain-containing protein</fullName>
    </recommendedName>
</protein>
<feature type="compositionally biased region" description="Low complexity" evidence="4">
    <location>
        <begin position="9"/>
        <end position="22"/>
    </location>
</feature>
<feature type="domain" description="TFIIS N-terminal" evidence="5">
    <location>
        <begin position="13"/>
        <end position="87"/>
    </location>
</feature>
<dbReference type="InterPro" id="IPR017923">
    <property type="entry name" value="TFIIS_N"/>
</dbReference>
<feature type="region of interest" description="Disordered" evidence="4">
    <location>
        <begin position="1"/>
        <end position="29"/>
    </location>
</feature>
<dbReference type="InterPro" id="IPR035441">
    <property type="entry name" value="TFIIS/LEDGF_dom_sf"/>
</dbReference>
<comment type="subcellular location">
    <subcellularLocation>
        <location evidence="1 3">Nucleus</location>
    </subcellularLocation>
</comment>
<gene>
    <name evidence="6" type="ORF">PCOR1329_LOCUS78345</name>
</gene>
<proteinExistence type="predicted"/>
<evidence type="ECO:0000313" key="6">
    <source>
        <dbReference type="EMBL" id="CAK0901382.1"/>
    </source>
</evidence>
<evidence type="ECO:0000256" key="1">
    <source>
        <dbReference type="ARBA" id="ARBA00004123"/>
    </source>
</evidence>